<dbReference type="RefSeq" id="WP_281095599.1">
    <property type="nucleotide sequence ID" value="NZ_JARYZI010000015.1"/>
</dbReference>
<evidence type="ECO:0000259" key="2">
    <source>
        <dbReference type="Pfam" id="PF11760"/>
    </source>
</evidence>
<dbReference type="InterPro" id="IPR002750">
    <property type="entry name" value="CobE/GbiG_C"/>
</dbReference>
<dbReference type="PANTHER" id="PTHR37477">
    <property type="entry name" value="COBALT-PRECORRIN-5A HYDROLASE"/>
    <property type="match status" value="1"/>
</dbReference>
<evidence type="ECO:0000259" key="1">
    <source>
        <dbReference type="Pfam" id="PF01890"/>
    </source>
</evidence>
<feature type="domain" description="CobE/GbiG C-terminal" evidence="1">
    <location>
        <begin position="241"/>
        <end position="357"/>
    </location>
</feature>
<proteinExistence type="predicted"/>
<name>A0ABT6NH12_9FIRM</name>
<dbReference type="SUPFAM" id="SSF159672">
    <property type="entry name" value="CbiG N-terminal domain-like"/>
    <property type="match status" value="1"/>
</dbReference>
<dbReference type="EMBL" id="JARYZI010000015">
    <property type="protein sequence ID" value="MDH8679704.1"/>
    <property type="molecule type" value="Genomic_DNA"/>
</dbReference>
<feature type="domain" description="Cobalamin synthesis G N-terminal" evidence="2">
    <location>
        <begin position="56"/>
        <end position="137"/>
    </location>
</feature>
<comment type="caution">
    <text evidence="3">The sequence shown here is derived from an EMBL/GenBank/DDBJ whole genome shotgun (WGS) entry which is preliminary data.</text>
</comment>
<keyword evidence="4" id="KW-1185">Reference proteome</keyword>
<reference evidence="3 4" key="1">
    <citation type="submission" date="2023-04" db="EMBL/GenBank/DDBJ databases">
        <title>Fusibacter bizertensis strain WBS, isolated from littoral bottom sediments of the Arctic seas - biochemical and genomic analysis.</title>
        <authorList>
            <person name="Brioukhanov A.L."/>
        </authorList>
    </citation>
    <scope>NUCLEOTIDE SEQUENCE [LARGE SCALE GENOMIC DNA]</scope>
    <source>
        <strain evidence="3 4">WBS</strain>
    </source>
</reference>
<dbReference type="Gene3D" id="3.40.50.11220">
    <property type="match status" value="1"/>
</dbReference>
<protein>
    <submittedName>
        <fullName evidence="3">Cobalamin biosynthesis protein</fullName>
    </submittedName>
</protein>
<evidence type="ECO:0000313" key="3">
    <source>
        <dbReference type="EMBL" id="MDH8679704.1"/>
    </source>
</evidence>
<dbReference type="Proteomes" id="UP001158045">
    <property type="component" value="Unassembled WGS sequence"/>
</dbReference>
<dbReference type="InterPro" id="IPR038029">
    <property type="entry name" value="GbiG_N_sf"/>
</dbReference>
<dbReference type="PANTHER" id="PTHR37477:SF1">
    <property type="entry name" value="COBALT-PRECORRIN-5A HYDROLASE"/>
    <property type="match status" value="1"/>
</dbReference>
<dbReference type="SUPFAM" id="SSF159664">
    <property type="entry name" value="CobE/GbiG C-terminal domain-like"/>
    <property type="match status" value="1"/>
</dbReference>
<dbReference type="Gene3D" id="3.30.420.180">
    <property type="entry name" value="CobE/GbiG C-terminal domain"/>
    <property type="match status" value="1"/>
</dbReference>
<sequence>MNLEDKPLNWIIFSFSNRGKALAKDIEVIISSDEQAQVLIYDKSVHENIQALLQLGFCKGNAILFIGAVGIAVRAIAPYINDKLTDPAVIVIDDFGEFVIPILSGHIGGANRIASALSSALKEKRYHSKPVITTATDKRGVTGIEEIFNRYGVPYQPHRALMKRLNMHLANGGEVEICLDPYLADVDRILLKDNTQTERHEEVDTHVIRLLITLREPTRWFEEVLPYANNIETLVLESQSLLLGTGSKKGLSFESYAYSLEVALKEEGFLIGCIQKIASISLKKDELCMCTLAKQLDVEFVVHEVDKLLPYESLFKSSEFVKGKVGIGSVAGTCAYYHTQDEKALKVYKRNGSTFSIGRLIR</sequence>
<organism evidence="3 4">
    <name type="scientific">Fusibacter bizertensis</name>
    <dbReference type="NCBI Taxonomy" id="1488331"/>
    <lineage>
        <taxon>Bacteria</taxon>
        <taxon>Bacillati</taxon>
        <taxon>Bacillota</taxon>
        <taxon>Clostridia</taxon>
        <taxon>Eubacteriales</taxon>
        <taxon>Eubacteriales Family XII. Incertae Sedis</taxon>
        <taxon>Fusibacter</taxon>
    </lineage>
</organism>
<dbReference type="InterPro" id="IPR036518">
    <property type="entry name" value="CobE/GbiG_C_sf"/>
</dbReference>
<dbReference type="Pfam" id="PF11760">
    <property type="entry name" value="CbiG_N"/>
    <property type="match status" value="1"/>
</dbReference>
<evidence type="ECO:0000313" key="4">
    <source>
        <dbReference type="Proteomes" id="UP001158045"/>
    </source>
</evidence>
<dbReference type="InterPro" id="IPR021744">
    <property type="entry name" value="CbiG_N"/>
</dbReference>
<dbReference type="Pfam" id="PF01890">
    <property type="entry name" value="CbiG_C"/>
    <property type="match status" value="1"/>
</dbReference>
<dbReference type="InterPro" id="IPR052553">
    <property type="entry name" value="CbiG_hydrolase"/>
</dbReference>
<accession>A0ABT6NH12</accession>
<gene>
    <name evidence="3" type="ORF">QE109_16215</name>
</gene>